<keyword evidence="2" id="KW-1185">Reference proteome</keyword>
<organism evidence="1 2">
    <name type="scientific">Chloebia gouldiae</name>
    <name type="common">Gouldian finch</name>
    <name type="synonym">Erythrura gouldiae</name>
    <dbReference type="NCBI Taxonomy" id="44316"/>
    <lineage>
        <taxon>Eukaryota</taxon>
        <taxon>Metazoa</taxon>
        <taxon>Chordata</taxon>
        <taxon>Craniata</taxon>
        <taxon>Vertebrata</taxon>
        <taxon>Euteleostomi</taxon>
        <taxon>Archelosauria</taxon>
        <taxon>Archosauria</taxon>
        <taxon>Dinosauria</taxon>
        <taxon>Saurischia</taxon>
        <taxon>Theropoda</taxon>
        <taxon>Coelurosauria</taxon>
        <taxon>Aves</taxon>
        <taxon>Neognathae</taxon>
        <taxon>Neoaves</taxon>
        <taxon>Telluraves</taxon>
        <taxon>Australaves</taxon>
        <taxon>Passeriformes</taxon>
        <taxon>Passeroidea</taxon>
        <taxon>Passeridae</taxon>
        <taxon>Chloebia</taxon>
    </lineage>
</organism>
<sequence>MCRVGGVELEFICVAAEIIAVQKICAEERLFLLVQEYEINVSIFYPLHVHLNEAKSDDDLIFNKSQFFSSQAKARGSVSRHNFSCSIAINVTAHLIADMSLLIVNSA</sequence>
<comment type="caution">
    <text evidence="1">The sequence shown here is derived from an EMBL/GenBank/DDBJ whole genome shotgun (WGS) entry which is preliminary data.</text>
</comment>
<accession>A0A3L8SVY4</accession>
<dbReference type="Proteomes" id="UP000276834">
    <property type="component" value="Unassembled WGS sequence"/>
</dbReference>
<evidence type="ECO:0000313" key="2">
    <source>
        <dbReference type="Proteomes" id="UP000276834"/>
    </source>
</evidence>
<gene>
    <name evidence="1" type="ORF">DV515_00002699</name>
</gene>
<dbReference type="EMBL" id="QUSF01000005">
    <property type="protein sequence ID" value="RLW09176.1"/>
    <property type="molecule type" value="Genomic_DNA"/>
</dbReference>
<evidence type="ECO:0000313" key="1">
    <source>
        <dbReference type="EMBL" id="RLW09176.1"/>
    </source>
</evidence>
<dbReference type="AlphaFoldDB" id="A0A3L8SVY4"/>
<proteinExistence type="predicted"/>
<protein>
    <submittedName>
        <fullName evidence="1">Uncharacterized protein</fullName>
    </submittedName>
</protein>
<reference evidence="1 2" key="1">
    <citation type="journal article" date="2018" name="Proc. R. Soc. B">
        <title>A non-coding region near Follistatin controls head colour polymorphism in the Gouldian finch.</title>
        <authorList>
            <person name="Toomey M.B."/>
            <person name="Marques C.I."/>
            <person name="Andrade P."/>
            <person name="Araujo P.M."/>
            <person name="Sabatino S."/>
            <person name="Gazda M.A."/>
            <person name="Afonso S."/>
            <person name="Lopes R.J."/>
            <person name="Corbo J.C."/>
            <person name="Carneiro M."/>
        </authorList>
    </citation>
    <scope>NUCLEOTIDE SEQUENCE [LARGE SCALE GENOMIC DNA]</scope>
    <source>
        <strain evidence="1">Red01</strain>
        <tissue evidence="1">Muscle</tissue>
    </source>
</reference>
<name>A0A3L8SVY4_CHLGU</name>